<evidence type="ECO:0000313" key="2">
    <source>
        <dbReference type="EMBL" id="HIX67898.1"/>
    </source>
</evidence>
<comment type="caution">
    <text evidence="2">The sequence shown here is derived from an EMBL/GenBank/DDBJ whole genome shotgun (WGS) entry which is preliminary data.</text>
</comment>
<evidence type="ECO:0000313" key="3">
    <source>
        <dbReference type="Proteomes" id="UP000886721"/>
    </source>
</evidence>
<name>A0A9D1WV90_9FIRM</name>
<reference evidence="2" key="1">
    <citation type="journal article" date="2021" name="PeerJ">
        <title>Extensive microbial diversity within the chicken gut microbiome revealed by metagenomics and culture.</title>
        <authorList>
            <person name="Gilroy R."/>
            <person name="Ravi A."/>
            <person name="Getino M."/>
            <person name="Pursley I."/>
            <person name="Horton D.L."/>
            <person name="Alikhan N.F."/>
            <person name="Baker D."/>
            <person name="Gharbi K."/>
            <person name="Hall N."/>
            <person name="Watson M."/>
            <person name="Adriaenssens E.M."/>
            <person name="Foster-Nyarko E."/>
            <person name="Jarju S."/>
            <person name="Secka A."/>
            <person name="Antonio M."/>
            <person name="Oren A."/>
            <person name="Chaudhuri R.R."/>
            <person name="La Ragione R."/>
            <person name="Hildebrand F."/>
            <person name="Pallen M.J."/>
        </authorList>
    </citation>
    <scope>NUCLEOTIDE SEQUENCE</scope>
    <source>
        <strain evidence="2">CHK191-13928</strain>
    </source>
</reference>
<reference evidence="2" key="2">
    <citation type="submission" date="2021-04" db="EMBL/GenBank/DDBJ databases">
        <authorList>
            <person name="Gilroy R."/>
        </authorList>
    </citation>
    <scope>NUCLEOTIDE SEQUENCE</scope>
    <source>
        <strain evidence="2">CHK191-13928</strain>
    </source>
</reference>
<dbReference type="InterPro" id="IPR025641">
    <property type="entry name" value="DUF4340"/>
</dbReference>
<organism evidence="2 3">
    <name type="scientific">Candidatus Anaerostipes excrementavium</name>
    <dbReference type="NCBI Taxonomy" id="2838463"/>
    <lineage>
        <taxon>Bacteria</taxon>
        <taxon>Bacillati</taxon>
        <taxon>Bacillota</taxon>
        <taxon>Clostridia</taxon>
        <taxon>Lachnospirales</taxon>
        <taxon>Lachnospiraceae</taxon>
        <taxon>Anaerostipes</taxon>
    </lineage>
</organism>
<accession>A0A9D1WV90</accession>
<protein>
    <submittedName>
        <fullName evidence="2">DUF4340 domain-containing protein</fullName>
    </submittedName>
</protein>
<dbReference type="AlphaFoldDB" id="A0A9D1WV90"/>
<dbReference type="Pfam" id="PF14238">
    <property type="entry name" value="DUF4340"/>
    <property type="match status" value="2"/>
</dbReference>
<proteinExistence type="predicted"/>
<dbReference type="Proteomes" id="UP000886721">
    <property type="component" value="Unassembled WGS sequence"/>
</dbReference>
<gene>
    <name evidence="2" type="ORF">H9735_07235</name>
</gene>
<dbReference type="EMBL" id="DXEM01000024">
    <property type="protein sequence ID" value="HIX67898.1"/>
    <property type="molecule type" value="Genomic_DNA"/>
</dbReference>
<sequence length="292" mass="32358">MKQKKTLSILILVLAGLLALYGGIRIYQNAQDDDSSDKIIVKKLDAISSISFQNGENISFVKEEGTWYDQEHKEYPILQDSVNDLASSFQNMEAVRKLGKGDALDDYGLKNPAYTVSVKEKDGDTTTFYIGNAAGENYYLTVDDKSTIYTVSSDIVASLTASLDDYIQKDTFPTLSTGNLKKAVVTQNGKKKTYKSDNDIDAIAGGLGTFSFGDCENYSVKESELTKYGLDKDSRITVDITYKDTENDNKKKTITLYIGSKDDSGDYYYVKPDDSDMVYLGDADVIKNILNP</sequence>
<evidence type="ECO:0000259" key="1">
    <source>
        <dbReference type="Pfam" id="PF14238"/>
    </source>
</evidence>
<feature type="domain" description="DUF4340" evidence="1">
    <location>
        <begin position="67"/>
        <end position="192"/>
    </location>
</feature>
<feature type="domain" description="DUF4340" evidence="1">
    <location>
        <begin position="219"/>
        <end position="280"/>
    </location>
</feature>